<keyword evidence="1" id="KW-0472">Membrane</keyword>
<proteinExistence type="predicted"/>
<sequence length="137" mass="16062">MDNNEERELKKFVDKIMNESVLESPSSNFTDHIMSQITEPTLNDATQYKPLIPKSVLIVLFSGLVGMIWYLATDNSLVNESWFGNGQIELFFERILDWPQMLSPSKTTVYAVLFFGLLFLIQIPWLKRYFDNTWMLR</sequence>
<feature type="transmembrane region" description="Helical" evidence="1">
    <location>
        <begin position="55"/>
        <end position="72"/>
    </location>
</feature>
<dbReference type="Proteomes" id="UP000245762">
    <property type="component" value="Unassembled WGS sequence"/>
</dbReference>
<accession>A0A316KWY2</accession>
<dbReference type="EMBL" id="QGEG01000006">
    <property type="protein sequence ID" value="PWL37309.1"/>
    <property type="molecule type" value="Genomic_DNA"/>
</dbReference>
<evidence type="ECO:0000256" key="1">
    <source>
        <dbReference type="SAM" id="Phobius"/>
    </source>
</evidence>
<reference evidence="2 3" key="1">
    <citation type="submission" date="2018-05" db="EMBL/GenBank/DDBJ databases">
        <title>Complete genome sequence of Flagellimonas aquimarina ECD12 isolated from seaweed Ecklonia cava.</title>
        <authorList>
            <person name="Choi S."/>
            <person name="Seong C."/>
        </authorList>
    </citation>
    <scope>NUCLEOTIDE SEQUENCE [LARGE SCALE GENOMIC DNA]</scope>
    <source>
        <strain evidence="2 3">ECD12</strain>
    </source>
</reference>
<dbReference type="OrthoDB" id="1442507at2"/>
<keyword evidence="1" id="KW-1133">Transmembrane helix</keyword>
<keyword evidence="3" id="KW-1185">Reference proteome</keyword>
<feature type="transmembrane region" description="Helical" evidence="1">
    <location>
        <begin position="108"/>
        <end position="126"/>
    </location>
</feature>
<dbReference type="RefSeq" id="WP_109665500.1">
    <property type="nucleotide sequence ID" value="NZ_QGEG01000006.1"/>
</dbReference>
<gene>
    <name evidence="2" type="ORF">DKG77_16185</name>
</gene>
<comment type="caution">
    <text evidence="2">The sequence shown here is derived from an EMBL/GenBank/DDBJ whole genome shotgun (WGS) entry which is preliminary data.</text>
</comment>
<evidence type="ECO:0000313" key="2">
    <source>
        <dbReference type="EMBL" id="PWL37309.1"/>
    </source>
</evidence>
<organism evidence="2 3">
    <name type="scientific">Flagellimonas aquimarina</name>
    <dbReference type="NCBI Taxonomy" id="2201895"/>
    <lineage>
        <taxon>Bacteria</taxon>
        <taxon>Pseudomonadati</taxon>
        <taxon>Bacteroidota</taxon>
        <taxon>Flavobacteriia</taxon>
        <taxon>Flavobacteriales</taxon>
        <taxon>Flavobacteriaceae</taxon>
        <taxon>Flagellimonas</taxon>
    </lineage>
</organism>
<dbReference type="AlphaFoldDB" id="A0A316KWY2"/>
<keyword evidence="1" id="KW-0812">Transmembrane</keyword>
<evidence type="ECO:0000313" key="3">
    <source>
        <dbReference type="Proteomes" id="UP000245762"/>
    </source>
</evidence>
<protein>
    <submittedName>
        <fullName evidence="2">Uncharacterized protein</fullName>
    </submittedName>
</protein>
<name>A0A316KWY2_9FLAO</name>